<reference evidence="2" key="1">
    <citation type="submission" date="2019-04" db="EMBL/GenBank/DDBJ databases">
        <title>Friends and foes A comparative genomics study of 23 Aspergillus species from section Flavi.</title>
        <authorList>
            <consortium name="DOE Joint Genome Institute"/>
            <person name="Kjaerbolling I."/>
            <person name="Vesth T."/>
            <person name="Frisvad J.C."/>
            <person name="Nybo J.L."/>
            <person name="Theobald S."/>
            <person name="Kildgaard S."/>
            <person name="Isbrandt T."/>
            <person name="Kuo A."/>
            <person name="Sato A."/>
            <person name="Lyhne E.K."/>
            <person name="Kogle M.E."/>
            <person name="Wiebenga A."/>
            <person name="Kun R.S."/>
            <person name="Lubbers R.J."/>
            <person name="Makela M.R."/>
            <person name="Barry K."/>
            <person name="Chovatia M."/>
            <person name="Clum A."/>
            <person name="Daum C."/>
            <person name="Haridas S."/>
            <person name="He G."/>
            <person name="LaButti K."/>
            <person name="Lipzen A."/>
            <person name="Mondo S."/>
            <person name="Riley R."/>
            <person name="Salamov A."/>
            <person name="Simmons B.A."/>
            <person name="Magnuson J.K."/>
            <person name="Henrissat B."/>
            <person name="Mortensen U.H."/>
            <person name="Larsen T.O."/>
            <person name="Devries R.P."/>
            <person name="Grigoriev I.V."/>
            <person name="Machida M."/>
            <person name="Baker S.E."/>
            <person name="Andersen M.R."/>
        </authorList>
    </citation>
    <scope>NUCLEOTIDE SEQUENCE</scope>
    <source>
        <strain evidence="2">CBS 117612</strain>
    </source>
</reference>
<name>A0A5N6YQ12_9EURO</name>
<gene>
    <name evidence="2" type="ORF">BDV24DRAFT_122934</name>
</gene>
<evidence type="ECO:0000313" key="2">
    <source>
        <dbReference type="EMBL" id="KAE8346519.1"/>
    </source>
</evidence>
<accession>A0A5N6YQ12</accession>
<dbReference type="Proteomes" id="UP000325558">
    <property type="component" value="Unassembled WGS sequence"/>
</dbReference>
<feature type="region of interest" description="Disordered" evidence="1">
    <location>
        <begin position="1"/>
        <end position="32"/>
    </location>
</feature>
<proteinExistence type="predicted"/>
<evidence type="ECO:0000256" key="1">
    <source>
        <dbReference type="SAM" id="MobiDB-lite"/>
    </source>
</evidence>
<protein>
    <submittedName>
        <fullName evidence="2">Uncharacterized protein</fullName>
    </submittedName>
</protein>
<sequence>MSKTSIHGSDYTPYTGHYDWAESDGMEQRNRRNLERRSKQMLDWVNDELEADSSAGGV</sequence>
<organism evidence="2">
    <name type="scientific">Aspergillus arachidicola</name>
    <dbReference type="NCBI Taxonomy" id="656916"/>
    <lineage>
        <taxon>Eukaryota</taxon>
        <taxon>Fungi</taxon>
        <taxon>Dikarya</taxon>
        <taxon>Ascomycota</taxon>
        <taxon>Pezizomycotina</taxon>
        <taxon>Eurotiomycetes</taxon>
        <taxon>Eurotiomycetidae</taxon>
        <taxon>Eurotiales</taxon>
        <taxon>Aspergillaceae</taxon>
        <taxon>Aspergillus</taxon>
        <taxon>Aspergillus subgen. Circumdati</taxon>
    </lineage>
</organism>
<dbReference type="AlphaFoldDB" id="A0A5N6YQ12"/>
<dbReference type="EMBL" id="ML737115">
    <property type="protein sequence ID" value="KAE8346519.1"/>
    <property type="molecule type" value="Genomic_DNA"/>
</dbReference>